<evidence type="ECO:0000256" key="1">
    <source>
        <dbReference type="SAM" id="SignalP"/>
    </source>
</evidence>
<dbReference type="Proteomes" id="UP000494206">
    <property type="component" value="Unassembled WGS sequence"/>
</dbReference>
<feature type="chain" id="PRO_5035903799" evidence="1">
    <location>
        <begin position="19"/>
        <end position="164"/>
    </location>
</feature>
<sequence length="164" mass="19139">MRAHHLVLVNFFVLFAHSQYHYDLINGTCRGKIAGDCDPYECAGGCEAKYARFYDPNYGRDRTYTTCFCQQERLCSVLGMHAFSANYRYWSMDAVEKKNRNSNDVRLRYSDKTRHLQLLNGNSRFCCRQTIQKRYALQLKSQQSAGIQPTLHIITAVVFAYFLY</sequence>
<evidence type="ECO:0000313" key="2">
    <source>
        <dbReference type="EMBL" id="CAB3403090.1"/>
    </source>
</evidence>
<gene>
    <name evidence="2" type="ORF">CBOVIS_LOCUS5609</name>
</gene>
<keyword evidence="1" id="KW-0732">Signal</keyword>
<keyword evidence="3" id="KW-1185">Reference proteome</keyword>
<evidence type="ECO:0000313" key="3">
    <source>
        <dbReference type="Proteomes" id="UP000494206"/>
    </source>
</evidence>
<name>A0A8S1EQ74_9PELO</name>
<comment type="caution">
    <text evidence="2">The sequence shown here is derived from an EMBL/GenBank/DDBJ whole genome shotgun (WGS) entry which is preliminary data.</text>
</comment>
<organism evidence="2 3">
    <name type="scientific">Caenorhabditis bovis</name>
    <dbReference type="NCBI Taxonomy" id="2654633"/>
    <lineage>
        <taxon>Eukaryota</taxon>
        <taxon>Metazoa</taxon>
        <taxon>Ecdysozoa</taxon>
        <taxon>Nematoda</taxon>
        <taxon>Chromadorea</taxon>
        <taxon>Rhabditida</taxon>
        <taxon>Rhabditina</taxon>
        <taxon>Rhabditomorpha</taxon>
        <taxon>Rhabditoidea</taxon>
        <taxon>Rhabditidae</taxon>
        <taxon>Peloderinae</taxon>
        <taxon>Caenorhabditis</taxon>
    </lineage>
</organism>
<protein>
    <submittedName>
        <fullName evidence="2">Uncharacterized protein</fullName>
    </submittedName>
</protein>
<feature type="signal peptide" evidence="1">
    <location>
        <begin position="1"/>
        <end position="18"/>
    </location>
</feature>
<accession>A0A8S1EQ74</accession>
<dbReference type="EMBL" id="CADEPM010000003">
    <property type="protein sequence ID" value="CAB3403090.1"/>
    <property type="molecule type" value="Genomic_DNA"/>
</dbReference>
<proteinExistence type="predicted"/>
<dbReference type="OrthoDB" id="5794420at2759"/>
<reference evidence="2 3" key="1">
    <citation type="submission" date="2020-04" db="EMBL/GenBank/DDBJ databases">
        <authorList>
            <person name="Laetsch R D."/>
            <person name="Stevens L."/>
            <person name="Kumar S."/>
            <person name="Blaxter L. M."/>
        </authorList>
    </citation>
    <scope>NUCLEOTIDE SEQUENCE [LARGE SCALE GENOMIC DNA]</scope>
</reference>
<dbReference type="AlphaFoldDB" id="A0A8S1EQ74"/>